<name>A0ABQ8HLA2_9ROSI</name>
<keyword evidence="2" id="KW-1185">Reference proteome</keyword>
<protein>
    <submittedName>
        <fullName evidence="1">Uncharacterized protein</fullName>
    </submittedName>
</protein>
<accession>A0ABQ8HLA2</accession>
<dbReference type="EMBL" id="JAFEMO010000009">
    <property type="protein sequence ID" value="KAH7565142.1"/>
    <property type="molecule type" value="Genomic_DNA"/>
</dbReference>
<sequence length="103" mass="11986">MLAKFRGLLGSIGILRNPTRSVHARRFHFEECWVEEQGCKEIVGRVWRIDLSEEVPNVALSNIVACGCELYRWNHNKRRQMSVDILAKKKELKVVNYISNSED</sequence>
<organism evidence="1 2">
    <name type="scientific">Xanthoceras sorbifolium</name>
    <dbReference type="NCBI Taxonomy" id="99658"/>
    <lineage>
        <taxon>Eukaryota</taxon>
        <taxon>Viridiplantae</taxon>
        <taxon>Streptophyta</taxon>
        <taxon>Embryophyta</taxon>
        <taxon>Tracheophyta</taxon>
        <taxon>Spermatophyta</taxon>
        <taxon>Magnoliopsida</taxon>
        <taxon>eudicotyledons</taxon>
        <taxon>Gunneridae</taxon>
        <taxon>Pentapetalae</taxon>
        <taxon>rosids</taxon>
        <taxon>malvids</taxon>
        <taxon>Sapindales</taxon>
        <taxon>Sapindaceae</taxon>
        <taxon>Xanthoceroideae</taxon>
        <taxon>Xanthoceras</taxon>
    </lineage>
</organism>
<evidence type="ECO:0000313" key="1">
    <source>
        <dbReference type="EMBL" id="KAH7565142.1"/>
    </source>
</evidence>
<dbReference type="Proteomes" id="UP000827721">
    <property type="component" value="Unassembled WGS sequence"/>
</dbReference>
<gene>
    <name evidence="1" type="ORF">JRO89_XS09G0144000</name>
</gene>
<comment type="caution">
    <text evidence="1">The sequence shown here is derived from an EMBL/GenBank/DDBJ whole genome shotgun (WGS) entry which is preliminary data.</text>
</comment>
<reference evidence="1 2" key="1">
    <citation type="submission" date="2021-02" db="EMBL/GenBank/DDBJ databases">
        <title>Plant Genome Project.</title>
        <authorList>
            <person name="Zhang R.-G."/>
        </authorList>
    </citation>
    <scope>NUCLEOTIDE SEQUENCE [LARGE SCALE GENOMIC DNA]</scope>
    <source>
        <tissue evidence="1">Leaves</tissue>
    </source>
</reference>
<evidence type="ECO:0000313" key="2">
    <source>
        <dbReference type="Proteomes" id="UP000827721"/>
    </source>
</evidence>
<proteinExistence type="predicted"/>